<dbReference type="EMBL" id="FOQE01000009">
    <property type="protein sequence ID" value="SFH65113.1"/>
    <property type="molecule type" value="Genomic_DNA"/>
</dbReference>
<sequence length="62" mass="7228">MSVKRFVQLFLFYFVSILISHLIVRQFSIDSVLLNILLISVIGYIILVMPLTIMTVKKQKKD</sequence>
<evidence type="ECO:0000313" key="3">
    <source>
        <dbReference type="Proteomes" id="UP000198668"/>
    </source>
</evidence>
<reference evidence="2 3" key="1">
    <citation type="submission" date="2016-10" db="EMBL/GenBank/DDBJ databases">
        <authorList>
            <person name="de Groot N.N."/>
        </authorList>
    </citation>
    <scope>NUCLEOTIDE SEQUENCE [LARGE SCALE GENOMIC DNA]</scope>
    <source>
        <strain evidence="2 3">DSM 27630</strain>
    </source>
</reference>
<gene>
    <name evidence="2" type="ORF">SAMN04489868_10913</name>
</gene>
<feature type="transmembrane region" description="Helical" evidence="1">
    <location>
        <begin position="36"/>
        <end position="56"/>
    </location>
</feature>
<evidence type="ECO:0000313" key="2">
    <source>
        <dbReference type="EMBL" id="SFH65113.1"/>
    </source>
</evidence>
<dbReference type="RefSeq" id="WP_047392138.1">
    <property type="nucleotide sequence ID" value="NZ_FOQE01000009.1"/>
</dbReference>
<evidence type="ECO:0000256" key="1">
    <source>
        <dbReference type="SAM" id="Phobius"/>
    </source>
</evidence>
<feature type="transmembrane region" description="Helical" evidence="1">
    <location>
        <begin position="7"/>
        <end position="24"/>
    </location>
</feature>
<dbReference type="AlphaFoldDB" id="A0A1I3BSB7"/>
<keyword evidence="1" id="KW-0472">Membrane</keyword>
<protein>
    <submittedName>
        <fullName evidence="2">Uncharacterized protein</fullName>
    </submittedName>
</protein>
<keyword evidence="1" id="KW-0812">Transmembrane</keyword>
<proteinExistence type="predicted"/>
<accession>A0A1I3BSB7</accession>
<organism evidence="2 3">
    <name type="scientific">Pisciglobus halotolerans</name>
    <dbReference type="NCBI Taxonomy" id="745365"/>
    <lineage>
        <taxon>Bacteria</taxon>
        <taxon>Bacillati</taxon>
        <taxon>Bacillota</taxon>
        <taxon>Bacilli</taxon>
        <taxon>Lactobacillales</taxon>
        <taxon>Carnobacteriaceae</taxon>
    </lineage>
</organism>
<keyword evidence="3" id="KW-1185">Reference proteome</keyword>
<keyword evidence="1" id="KW-1133">Transmembrane helix</keyword>
<dbReference type="Proteomes" id="UP000198668">
    <property type="component" value="Unassembled WGS sequence"/>
</dbReference>
<name>A0A1I3BSB7_9LACT</name>